<dbReference type="AlphaFoldDB" id="A0A974SLS7"/>
<name>A0A974SLS7_9HYPH</name>
<keyword evidence="4" id="KW-1185">Reference proteome</keyword>
<evidence type="ECO:0000259" key="2">
    <source>
        <dbReference type="Pfam" id="PF20109"/>
    </source>
</evidence>
<feature type="domain" description="Transcriptional regulator-like" evidence="2">
    <location>
        <begin position="7"/>
        <end position="66"/>
    </location>
</feature>
<accession>A0A974SLS7</accession>
<evidence type="ECO:0000313" key="4">
    <source>
        <dbReference type="Proteomes" id="UP000596427"/>
    </source>
</evidence>
<sequence>MAPDPSQWRASTSYDYFDDLGISDLAWECLRRNVDYQRDYAKALKEMDDPEQATASFRLRWGLQFPCPPKPQRHRGTRSLDDGGRPWKGSADRVAIPWLRRRTTARA</sequence>
<proteinExistence type="predicted"/>
<reference evidence="3 4" key="1">
    <citation type="submission" date="2020-10" db="EMBL/GenBank/DDBJ databases">
        <title>Degradation of 1,4-Dioxane by Xanthobacter sp. YN2, via a Novel Group-2 Soluble Di-Iron Monooxygenase.</title>
        <authorList>
            <person name="Ma F."/>
            <person name="Wang Y."/>
            <person name="Yang J."/>
            <person name="Guo H."/>
            <person name="Su D."/>
            <person name="Yu L."/>
        </authorList>
    </citation>
    <scope>NUCLEOTIDE SEQUENCE [LARGE SCALE GENOMIC DNA]</scope>
    <source>
        <strain evidence="3 4">YN2</strain>
    </source>
</reference>
<dbReference type="InterPro" id="IPR045465">
    <property type="entry name" value="Trans_reg_dom"/>
</dbReference>
<dbReference type="Pfam" id="PF20109">
    <property type="entry name" value="Trans_reg_dom"/>
    <property type="match status" value="1"/>
</dbReference>
<gene>
    <name evidence="3" type="ORF">EZH22_22520</name>
</gene>
<dbReference type="KEGG" id="xdi:EZH22_22520"/>
<evidence type="ECO:0000256" key="1">
    <source>
        <dbReference type="SAM" id="MobiDB-lite"/>
    </source>
</evidence>
<dbReference type="RefSeq" id="WP_203196840.1">
    <property type="nucleotide sequence ID" value="NZ_CP063362.1"/>
</dbReference>
<dbReference type="Proteomes" id="UP000596427">
    <property type="component" value="Chromosome"/>
</dbReference>
<protein>
    <recommendedName>
        <fullName evidence="2">Transcriptional regulator-like domain-containing protein</fullName>
    </recommendedName>
</protein>
<feature type="region of interest" description="Disordered" evidence="1">
    <location>
        <begin position="68"/>
        <end position="90"/>
    </location>
</feature>
<dbReference type="EMBL" id="CP063362">
    <property type="protein sequence ID" value="QRG09922.1"/>
    <property type="molecule type" value="Genomic_DNA"/>
</dbReference>
<evidence type="ECO:0000313" key="3">
    <source>
        <dbReference type="EMBL" id="QRG09922.1"/>
    </source>
</evidence>
<organism evidence="3 4">
    <name type="scientific">Xanthobacter dioxanivorans</name>
    <dbReference type="NCBI Taxonomy" id="2528964"/>
    <lineage>
        <taxon>Bacteria</taxon>
        <taxon>Pseudomonadati</taxon>
        <taxon>Pseudomonadota</taxon>
        <taxon>Alphaproteobacteria</taxon>
        <taxon>Hyphomicrobiales</taxon>
        <taxon>Xanthobacteraceae</taxon>
        <taxon>Xanthobacter</taxon>
    </lineage>
</organism>